<reference evidence="1 2" key="1">
    <citation type="submission" date="2018-06" db="EMBL/GenBank/DDBJ databases">
        <title>Echinicola strongylocentroti sp. nov., isolated from a sea urchin Strongylocentrotus intermedius.</title>
        <authorList>
            <person name="Bae S.S."/>
        </authorList>
    </citation>
    <scope>NUCLEOTIDE SEQUENCE [LARGE SCALE GENOMIC DNA]</scope>
    <source>
        <strain evidence="1 2">MEBiC08714</strain>
    </source>
</reference>
<accession>A0A2Z4IN42</accession>
<organism evidence="1 2">
    <name type="scientific">Echinicola strongylocentroti</name>
    <dbReference type="NCBI Taxonomy" id="1795355"/>
    <lineage>
        <taxon>Bacteria</taxon>
        <taxon>Pseudomonadati</taxon>
        <taxon>Bacteroidota</taxon>
        <taxon>Cytophagia</taxon>
        <taxon>Cytophagales</taxon>
        <taxon>Cyclobacteriaceae</taxon>
        <taxon>Echinicola</taxon>
    </lineage>
</organism>
<dbReference type="RefSeq" id="WP_112785522.1">
    <property type="nucleotide sequence ID" value="NZ_CP030041.1"/>
</dbReference>
<evidence type="ECO:0000313" key="1">
    <source>
        <dbReference type="EMBL" id="AWW32149.1"/>
    </source>
</evidence>
<protein>
    <submittedName>
        <fullName evidence="1">Uncharacterized protein</fullName>
    </submittedName>
</protein>
<dbReference type="AlphaFoldDB" id="A0A2Z4IN42"/>
<dbReference type="Proteomes" id="UP000248688">
    <property type="component" value="Chromosome"/>
</dbReference>
<evidence type="ECO:0000313" key="2">
    <source>
        <dbReference type="Proteomes" id="UP000248688"/>
    </source>
</evidence>
<keyword evidence="2" id="KW-1185">Reference proteome</keyword>
<dbReference type="KEGG" id="est:DN752_19500"/>
<sequence>MANNIWIDHLQKVEEVRELQRKYFETKSKLYLAKSKVAEVELDQMTRNLKKIAIEKGMYN</sequence>
<dbReference type="EMBL" id="CP030041">
    <property type="protein sequence ID" value="AWW32149.1"/>
    <property type="molecule type" value="Genomic_DNA"/>
</dbReference>
<proteinExistence type="predicted"/>
<gene>
    <name evidence="1" type="ORF">DN752_19500</name>
</gene>
<name>A0A2Z4IN42_9BACT</name>